<reference evidence="2 3" key="1">
    <citation type="submission" date="2015-07" db="EMBL/GenBank/DDBJ databases">
        <title>Comparative genomics of the Sigatoka disease complex on banana suggests a link between parallel evolutionary changes in Pseudocercospora fijiensis and Pseudocercospora eumusae and increased virulence on the banana host.</title>
        <authorList>
            <person name="Chang T.-C."/>
            <person name="Salvucci A."/>
            <person name="Crous P.W."/>
            <person name="Stergiopoulos I."/>
        </authorList>
    </citation>
    <scope>NUCLEOTIDE SEQUENCE [LARGE SCALE GENOMIC DNA]</scope>
    <source>
        <strain evidence="2 3">CBS 116634</strain>
    </source>
</reference>
<comment type="caution">
    <text evidence="2">The sequence shown here is derived from an EMBL/GenBank/DDBJ whole genome shotgun (WGS) entry which is preliminary data.</text>
</comment>
<keyword evidence="3" id="KW-1185">Reference proteome</keyword>
<dbReference type="AlphaFoldDB" id="A0A139IR69"/>
<sequence length="389" mass="44607">MTDQTRKLRLNQLLSSNNDQISQLQNQIQHAEDRLASTGYLDAQLRLLRTSKMCAIKRVQAENKRLEFALADLDYFPFLGLPSELRNVVFRNCLVVGNLGIGPILQCERGPHPSAAKPEWQLLLVNKQIRNEAAGILFAENPVILNTICWETMSDHFEITSVIPLDKQLHHFLTRVNITFDVRNIIQLSLDALDIAHSFRIYAEQDLDEEAEGRLAIHYPSSDNYQHWTSMVKAIHAKNLKEIQIDITNCYCVFGCHRLVDEASDAFHCLNLSPKLEKIVILGTKTQDERDRIIDAIVWSLLESKEDVAFNQALYPDGCGNELGKFKDNIRPKLHFPKFEVSNTWTLSLENYDVEDGLEDEEVDLYELGMEKKKKRSKIVAVEETEKDD</sequence>
<gene>
    <name evidence="2" type="ORF">AC579_5812</name>
</gene>
<evidence type="ECO:0000313" key="3">
    <source>
        <dbReference type="Proteomes" id="UP000073492"/>
    </source>
</evidence>
<evidence type="ECO:0008006" key="4">
    <source>
        <dbReference type="Google" id="ProtNLM"/>
    </source>
</evidence>
<proteinExistence type="predicted"/>
<name>A0A139IR69_9PEZI</name>
<evidence type="ECO:0000256" key="1">
    <source>
        <dbReference type="SAM" id="Coils"/>
    </source>
</evidence>
<protein>
    <recommendedName>
        <fullName evidence="4">F-box domain-containing protein</fullName>
    </recommendedName>
</protein>
<feature type="coiled-coil region" evidence="1">
    <location>
        <begin position="7"/>
        <end position="34"/>
    </location>
</feature>
<organism evidence="2 3">
    <name type="scientific">Pseudocercospora musae</name>
    <dbReference type="NCBI Taxonomy" id="113226"/>
    <lineage>
        <taxon>Eukaryota</taxon>
        <taxon>Fungi</taxon>
        <taxon>Dikarya</taxon>
        <taxon>Ascomycota</taxon>
        <taxon>Pezizomycotina</taxon>
        <taxon>Dothideomycetes</taxon>
        <taxon>Dothideomycetidae</taxon>
        <taxon>Mycosphaerellales</taxon>
        <taxon>Mycosphaerellaceae</taxon>
        <taxon>Pseudocercospora</taxon>
    </lineage>
</organism>
<dbReference type="OrthoDB" id="3643661at2759"/>
<dbReference type="Proteomes" id="UP000073492">
    <property type="component" value="Unassembled WGS sequence"/>
</dbReference>
<accession>A0A139IR69</accession>
<evidence type="ECO:0000313" key="2">
    <source>
        <dbReference type="EMBL" id="KXT17229.1"/>
    </source>
</evidence>
<keyword evidence="1" id="KW-0175">Coiled coil</keyword>
<dbReference type="EMBL" id="LFZO01000023">
    <property type="protein sequence ID" value="KXT17229.1"/>
    <property type="molecule type" value="Genomic_DNA"/>
</dbReference>